<reference evidence="1" key="1">
    <citation type="submission" date="2014-11" db="EMBL/GenBank/DDBJ databases">
        <authorList>
            <person name="Amaro Gonzalez C."/>
        </authorList>
    </citation>
    <scope>NUCLEOTIDE SEQUENCE</scope>
</reference>
<accession>A0A0E9PIV1</accession>
<protein>
    <submittedName>
        <fullName evidence="1">Uncharacterized protein</fullName>
    </submittedName>
</protein>
<organism evidence="1">
    <name type="scientific">Anguilla anguilla</name>
    <name type="common">European freshwater eel</name>
    <name type="synonym">Muraena anguilla</name>
    <dbReference type="NCBI Taxonomy" id="7936"/>
    <lineage>
        <taxon>Eukaryota</taxon>
        <taxon>Metazoa</taxon>
        <taxon>Chordata</taxon>
        <taxon>Craniata</taxon>
        <taxon>Vertebrata</taxon>
        <taxon>Euteleostomi</taxon>
        <taxon>Actinopterygii</taxon>
        <taxon>Neopterygii</taxon>
        <taxon>Teleostei</taxon>
        <taxon>Anguilliformes</taxon>
        <taxon>Anguillidae</taxon>
        <taxon>Anguilla</taxon>
    </lineage>
</organism>
<proteinExistence type="predicted"/>
<name>A0A0E9PIV1_ANGAN</name>
<dbReference type="AlphaFoldDB" id="A0A0E9PIV1"/>
<dbReference type="EMBL" id="GBXM01104133">
    <property type="protein sequence ID" value="JAH04444.1"/>
    <property type="molecule type" value="Transcribed_RNA"/>
</dbReference>
<evidence type="ECO:0000313" key="1">
    <source>
        <dbReference type="EMBL" id="JAH04444.1"/>
    </source>
</evidence>
<sequence length="51" mass="6196">MNLHSLLFSFIGAFRTPHQPRCRQNFMHSVQHLASCFYLFHFCHRQFRSNV</sequence>
<reference evidence="1" key="2">
    <citation type="journal article" date="2015" name="Fish Shellfish Immunol.">
        <title>Early steps in the European eel (Anguilla anguilla)-Vibrio vulnificus interaction in the gills: Role of the RtxA13 toxin.</title>
        <authorList>
            <person name="Callol A."/>
            <person name="Pajuelo D."/>
            <person name="Ebbesson L."/>
            <person name="Teles M."/>
            <person name="MacKenzie S."/>
            <person name="Amaro C."/>
        </authorList>
    </citation>
    <scope>NUCLEOTIDE SEQUENCE</scope>
</reference>